<dbReference type="InterPro" id="IPR036388">
    <property type="entry name" value="WH-like_DNA-bd_sf"/>
</dbReference>
<dbReference type="EMBL" id="BNJK01000001">
    <property type="protein sequence ID" value="GHO95156.1"/>
    <property type="molecule type" value="Genomic_DNA"/>
</dbReference>
<evidence type="ECO:0000256" key="2">
    <source>
        <dbReference type="ARBA" id="ARBA00023015"/>
    </source>
</evidence>
<dbReference type="PANTHER" id="PTHR43133:SF57">
    <property type="entry name" value="RNA POLYMERASE SIGMA-70 FACTOR"/>
    <property type="match status" value="1"/>
</dbReference>
<feature type="domain" description="RNA polymerase sigma factor 70 region 4 type 2" evidence="6">
    <location>
        <begin position="140"/>
        <end position="189"/>
    </location>
</feature>
<keyword evidence="3" id="KW-0731">Sigma factor</keyword>
<dbReference type="Pfam" id="PF08281">
    <property type="entry name" value="Sigma70_r4_2"/>
    <property type="match status" value="1"/>
</dbReference>
<proteinExistence type="inferred from homology"/>
<dbReference type="GO" id="GO:0006352">
    <property type="term" value="P:DNA-templated transcription initiation"/>
    <property type="evidence" value="ECO:0007669"/>
    <property type="project" value="InterPro"/>
</dbReference>
<dbReference type="Gene3D" id="1.10.1740.10">
    <property type="match status" value="1"/>
</dbReference>
<evidence type="ECO:0000256" key="4">
    <source>
        <dbReference type="ARBA" id="ARBA00023163"/>
    </source>
</evidence>
<dbReference type="RefSeq" id="WP_220205854.1">
    <property type="nucleotide sequence ID" value="NZ_BNJK01000001.1"/>
</dbReference>
<evidence type="ECO:0000259" key="5">
    <source>
        <dbReference type="Pfam" id="PF04542"/>
    </source>
</evidence>
<evidence type="ECO:0000256" key="1">
    <source>
        <dbReference type="ARBA" id="ARBA00010641"/>
    </source>
</evidence>
<dbReference type="GO" id="GO:0003677">
    <property type="term" value="F:DNA binding"/>
    <property type="evidence" value="ECO:0007669"/>
    <property type="project" value="InterPro"/>
</dbReference>
<protein>
    <submittedName>
        <fullName evidence="7">RNA polymerase sigma factor</fullName>
    </submittedName>
</protein>
<dbReference type="InterPro" id="IPR013249">
    <property type="entry name" value="RNA_pol_sigma70_r4_t2"/>
</dbReference>
<keyword evidence="2" id="KW-0805">Transcription regulation</keyword>
<evidence type="ECO:0000259" key="6">
    <source>
        <dbReference type="Pfam" id="PF08281"/>
    </source>
</evidence>
<name>A0A8J3IIG2_9CHLR</name>
<dbReference type="Proteomes" id="UP000597444">
    <property type="component" value="Unassembled WGS sequence"/>
</dbReference>
<dbReference type="PANTHER" id="PTHR43133">
    <property type="entry name" value="RNA POLYMERASE ECF-TYPE SIGMA FACTO"/>
    <property type="match status" value="1"/>
</dbReference>
<feature type="domain" description="RNA polymerase sigma-70 region 2" evidence="5">
    <location>
        <begin position="29"/>
        <end position="97"/>
    </location>
</feature>
<dbReference type="GO" id="GO:0016987">
    <property type="term" value="F:sigma factor activity"/>
    <property type="evidence" value="ECO:0007669"/>
    <property type="project" value="UniProtKB-KW"/>
</dbReference>
<dbReference type="InterPro" id="IPR013325">
    <property type="entry name" value="RNA_pol_sigma_r2"/>
</dbReference>
<dbReference type="InterPro" id="IPR013324">
    <property type="entry name" value="RNA_pol_sigma_r3/r4-like"/>
</dbReference>
<comment type="similarity">
    <text evidence="1">Belongs to the sigma-70 factor family. ECF subfamily.</text>
</comment>
<dbReference type="NCBIfam" id="TIGR02937">
    <property type="entry name" value="sigma70-ECF"/>
    <property type="match status" value="1"/>
</dbReference>
<organism evidence="7 8">
    <name type="scientific">Reticulibacter mediterranei</name>
    <dbReference type="NCBI Taxonomy" id="2778369"/>
    <lineage>
        <taxon>Bacteria</taxon>
        <taxon>Bacillati</taxon>
        <taxon>Chloroflexota</taxon>
        <taxon>Ktedonobacteria</taxon>
        <taxon>Ktedonobacterales</taxon>
        <taxon>Reticulibacteraceae</taxon>
        <taxon>Reticulibacter</taxon>
    </lineage>
</organism>
<evidence type="ECO:0000313" key="8">
    <source>
        <dbReference type="Proteomes" id="UP000597444"/>
    </source>
</evidence>
<reference evidence="7" key="1">
    <citation type="submission" date="2020-10" db="EMBL/GenBank/DDBJ databases">
        <title>Taxonomic study of unclassified bacteria belonging to the class Ktedonobacteria.</title>
        <authorList>
            <person name="Yabe S."/>
            <person name="Wang C.M."/>
            <person name="Zheng Y."/>
            <person name="Sakai Y."/>
            <person name="Cavaletti L."/>
            <person name="Monciardini P."/>
            <person name="Donadio S."/>
        </authorList>
    </citation>
    <scope>NUCLEOTIDE SEQUENCE</scope>
    <source>
        <strain evidence="7">ID150040</strain>
    </source>
</reference>
<evidence type="ECO:0000313" key="7">
    <source>
        <dbReference type="EMBL" id="GHO95156.1"/>
    </source>
</evidence>
<dbReference type="Gene3D" id="1.10.10.10">
    <property type="entry name" value="Winged helix-like DNA-binding domain superfamily/Winged helix DNA-binding domain"/>
    <property type="match status" value="1"/>
</dbReference>
<keyword evidence="8" id="KW-1185">Reference proteome</keyword>
<accession>A0A8J3IIG2</accession>
<dbReference type="Pfam" id="PF04542">
    <property type="entry name" value="Sigma70_r2"/>
    <property type="match status" value="1"/>
</dbReference>
<dbReference type="InterPro" id="IPR007627">
    <property type="entry name" value="RNA_pol_sigma70_r2"/>
</dbReference>
<dbReference type="InterPro" id="IPR039425">
    <property type="entry name" value="RNA_pol_sigma-70-like"/>
</dbReference>
<dbReference type="InterPro" id="IPR014284">
    <property type="entry name" value="RNA_pol_sigma-70_dom"/>
</dbReference>
<keyword evidence="4" id="KW-0804">Transcription</keyword>
<sequence length="216" mass="24641">MSEQDERLSTFPSLLNDARQGESEAISVLYRQFLPGIFWYIAARVPDRSIAEDLTSEVFLEMVEGIHKVRAKSEATFASWLFQIARITVAGYYRKREHVPASISLEATPWEEDEASISLPTSHPDTDPVRWAEARDEWLAVAQAINALTEEQRQVLVSRLILGYDVTTVAQMVGKKENAVKALQFRALNSLQRLLRKRNSSEEASYHHVQHQEDTQ</sequence>
<dbReference type="AlphaFoldDB" id="A0A8J3IIG2"/>
<evidence type="ECO:0000256" key="3">
    <source>
        <dbReference type="ARBA" id="ARBA00023082"/>
    </source>
</evidence>
<dbReference type="SUPFAM" id="SSF88659">
    <property type="entry name" value="Sigma3 and sigma4 domains of RNA polymerase sigma factors"/>
    <property type="match status" value="1"/>
</dbReference>
<dbReference type="SUPFAM" id="SSF88946">
    <property type="entry name" value="Sigma2 domain of RNA polymerase sigma factors"/>
    <property type="match status" value="1"/>
</dbReference>
<comment type="caution">
    <text evidence="7">The sequence shown here is derived from an EMBL/GenBank/DDBJ whole genome shotgun (WGS) entry which is preliminary data.</text>
</comment>
<gene>
    <name evidence="7" type="ORF">KSF_052040</name>
</gene>